<comment type="function">
    <text evidence="5">Methylates the class 1 translation termination release factors RF1/PrfA and RF2/PrfB on the glutamine residue of the universally conserved GGQ motif.</text>
</comment>
<dbReference type="InterPro" id="IPR002052">
    <property type="entry name" value="DNA_methylase_N6_adenine_CS"/>
</dbReference>
<dbReference type="PROSITE" id="PS00092">
    <property type="entry name" value="N6_MTASE"/>
    <property type="match status" value="1"/>
</dbReference>
<dbReference type="Pfam" id="PF05175">
    <property type="entry name" value="MTS"/>
    <property type="match status" value="1"/>
</dbReference>
<dbReference type="CDD" id="cd02440">
    <property type="entry name" value="AdoMet_MTases"/>
    <property type="match status" value="1"/>
</dbReference>
<dbReference type="HAMAP" id="MF_02126">
    <property type="entry name" value="RF_methyltr_PrmC"/>
    <property type="match status" value="1"/>
</dbReference>
<gene>
    <name evidence="5" type="primary">prmC</name>
    <name evidence="8" type="ORF">FRUB_08685</name>
</gene>
<protein>
    <recommendedName>
        <fullName evidence="5">Release factor glutamine methyltransferase</fullName>
        <shortName evidence="5">RF MTase</shortName>
        <ecNumber evidence="5">2.1.1.297</ecNumber>
    </recommendedName>
    <alternativeName>
        <fullName evidence="5">N5-glutamine methyltransferase PrmC</fullName>
    </alternativeName>
    <alternativeName>
        <fullName evidence="5">Protein-(glutamine-N5) MTase PrmC</fullName>
    </alternativeName>
    <alternativeName>
        <fullName evidence="5">Protein-glutamine N-methyltransferase PrmC</fullName>
    </alternativeName>
</protein>
<dbReference type="InterPro" id="IPR007848">
    <property type="entry name" value="Small_mtfrase_dom"/>
</dbReference>
<feature type="binding site" evidence="5">
    <location>
        <position position="202"/>
    </location>
    <ligand>
        <name>S-adenosyl-L-methionine</name>
        <dbReference type="ChEBI" id="CHEBI:59789"/>
    </ligand>
</feature>
<evidence type="ECO:0000256" key="3">
    <source>
        <dbReference type="ARBA" id="ARBA00022691"/>
    </source>
</evidence>
<reference evidence="9" key="1">
    <citation type="submission" date="2017-06" db="EMBL/GenBank/DDBJ databases">
        <title>Genome analysis of Fimbriiglobus ruber SP5, the first member of the order Planctomycetales with confirmed chitinolytic capability.</title>
        <authorList>
            <person name="Ravin N.V."/>
            <person name="Rakitin A.L."/>
            <person name="Ivanova A.A."/>
            <person name="Beletsky A.V."/>
            <person name="Kulichevskaya I.S."/>
            <person name="Mardanov A.V."/>
            <person name="Dedysh S.N."/>
        </authorList>
    </citation>
    <scope>NUCLEOTIDE SEQUENCE [LARGE SCALE GENOMIC DNA]</scope>
    <source>
        <strain evidence="9">SP5</strain>
    </source>
</reference>
<evidence type="ECO:0000313" key="8">
    <source>
        <dbReference type="EMBL" id="OWK36122.1"/>
    </source>
</evidence>
<evidence type="ECO:0000259" key="7">
    <source>
        <dbReference type="Pfam" id="PF17827"/>
    </source>
</evidence>
<comment type="similarity">
    <text evidence="5">Belongs to the protein N5-glutamine methyltransferase family. PrmC subfamily.</text>
</comment>
<comment type="catalytic activity">
    <reaction evidence="4 5">
        <text>L-glutaminyl-[peptide chain release factor] + S-adenosyl-L-methionine = N(5)-methyl-L-glutaminyl-[peptide chain release factor] + S-adenosyl-L-homocysteine + H(+)</text>
        <dbReference type="Rhea" id="RHEA:42896"/>
        <dbReference type="Rhea" id="RHEA-COMP:10271"/>
        <dbReference type="Rhea" id="RHEA-COMP:10272"/>
        <dbReference type="ChEBI" id="CHEBI:15378"/>
        <dbReference type="ChEBI" id="CHEBI:30011"/>
        <dbReference type="ChEBI" id="CHEBI:57856"/>
        <dbReference type="ChEBI" id="CHEBI:59789"/>
        <dbReference type="ChEBI" id="CHEBI:61891"/>
        <dbReference type="EC" id="2.1.1.297"/>
    </reaction>
</comment>
<dbReference type="InterPro" id="IPR004556">
    <property type="entry name" value="HemK-like"/>
</dbReference>
<feature type="binding site" evidence="5">
    <location>
        <begin position="134"/>
        <end position="138"/>
    </location>
    <ligand>
        <name>S-adenosyl-L-methionine</name>
        <dbReference type="ChEBI" id="CHEBI:59789"/>
    </ligand>
</feature>
<dbReference type="Proteomes" id="UP000214646">
    <property type="component" value="Unassembled WGS sequence"/>
</dbReference>
<comment type="caution">
    <text evidence="5">Lacks conserved residue(s) required for the propagation of feature annotation.</text>
</comment>
<dbReference type="OrthoDB" id="9800643at2"/>
<organism evidence="8 9">
    <name type="scientific">Fimbriiglobus ruber</name>
    <dbReference type="NCBI Taxonomy" id="1908690"/>
    <lineage>
        <taxon>Bacteria</taxon>
        <taxon>Pseudomonadati</taxon>
        <taxon>Planctomycetota</taxon>
        <taxon>Planctomycetia</taxon>
        <taxon>Gemmatales</taxon>
        <taxon>Gemmataceae</taxon>
        <taxon>Fimbriiglobus</taxon>
    </lineage>
</organism>
<dbReference type="InterPro" id="IPR050320">
    <property type="entry name" value="N5-glutamine_MTase"/>
</dbReference>
<keyword evidence="2 5" id="KW-0808">Transferase</keyword>
<feature type="binding site" evidence="5">
    <location>
        <begin position="202"/>
        <end position="205"/>
    </location>
    <ligand>
        <name>substrate</name>
    </ligand>
</feature>
<feature type="binding site" evidence="5">
    <location>
        <position position="157"/>
    </location>
    <ligand>
        <name>S-adenosyl-L-methionine</name>
        <dbReference type="ChEBI" id="CHEBI:59789"/>
    </ligand>
</feature>
<dbReference type="GO" id="GO:0003676">
    <property type="term" value="F:nucleic acid binding"/>
    <property type="evidence" value="ECO:0007669"/>
    <property type="project" value="InterPro"/>
</dbReference>
<dbReference type="SUPFAM" id="SSF53335">
    <property type="entry name" value="S-adenosyl-L-methionine-dependent methyltransferases"/>
    <property type="match status" value="1"/>
</dbReference>
<dbReference type="Gene3D" id="1.10.8.10">
    <property type="entry name" value="DNA helicase RuvA subunit, C-terminal domain"/>
    <property type="match status" value="1"/>
</dbReference>
<dbReference type="PANTHER" id="PTHR18895">
    <property type="entry name" value="HEMK METHYLTRANSFERASE"/>
    <property type="match status" value="1"/>
</dbReference>
<accession>A0A225D3Q2</accession>
<comment type="caution">
    <text evidence="8">The sequence shown here is derived from an EMBL/GenBank/DDBJ whole genome shotgun (WGS) entry which is preliminary data.</text>
</comment>
<keyword evidence="3 5" id="KW-0949">S-adenosyl-L-methionine</keyword>
<dbReference type="AlphaFoldDB" id="A0A225D3Q2"/>
<dbReference type="GO" id="GO:0032259">
    <property type="term" value="P:methylation"/>
    <property type="evidence" value="ECO:0007669"/>
    <property type="project" value="UniProtKB-KW"/>
</dbReference>
<sequence>MSAPNNTVPQPPTVWTVKALLTWTTDFLKKKGVESPRLEAQLLLAHVLGCQKIDLFVRSEEEPADADRTTFKDLIRRRVEGWPVAYLIGQREFYLLPFEVTPAVLIPRPDTETLVLEALKLLKGKPAPAVLDLGTGSGCIAVSLAHQSKTARVTATDVSPDALDVARRNATRHGVADRIAFAQGDLFAAVPEGATFDLIASNPPYITPGELAELAPEVRDHEPRIALDGGPDGLAFYRRIAADAGRFLTPGGTVMVEVGWTQEAAVRGLFESRPEWAVNASVKDLGGRFRVVSARKK</sequence>
<feature type="domain" description="Release factor glutamine methyltransferase N-terminal" evidence="7">
    <location>
        <begin position="20"/>
        <end position="89"/>
    </location>
</feature>
<evidence type="ECO:0000313" key="9">
    <source>
        <dbReference type="Proteomes" id="UP000214646"/>
    </source>
</evidence>
<dbReference type="RefSeq" id="WP_088259181.1">
    <property type="nucleotide sequence ID" value="NZ_NIDE01000017.1"/>
</dbReference>
<dbReference type="NCBIfam" id="TIGR03534">
    <property type="entry name" value="RF_mod_PrmC"/>
    <property type="match status" value="1"/>
</dbReference>
<dbReference type="GO" id="GO:0102559">
    <property type="term" value="F:peptide chain release factor N(5)-glutamine methyltransferase activity"/>
    <property type="evidence" value="ECO:0007669"/>
    <property type="project" value="UniProtKB-EC"/>
</dbReference>
<keyword evidence="9" id="KW-1185">Reference proteome</keyword>
<dbReference type="PANTHER" id="PTHR18895:SF74">
    <property type="entry name" value="MTRF1L RELEASE FACTOR GLUTAMINE METHYLTRANSFERASE"/>
    <property type="match status" value="1"/>
</dbReference>
<name>A0A225D3Q2_9BACT</name>
<evidence type="ECO:0000256" key="1">
    <source>
        <dbReference type="ARBA" id="ARBA00022603"/>
    </source>
</evidence>
<evidence type="ECO:0000256" key="2">
    <source>
        <dbReference type="ARBA" id="ARBA00022679"/>
    </source>
</evidence>
<feature type="domain" description="Methyltransferase small" evidence="6">
    <location>
        <begin position="120"/>
        <end position="207"/>
    </location>
</feature>
<proteinExistence type="inferred from homology"/>
<dbReference type="Gene3D" id="3.40.50.150">
    <property type="entry name" value="Vaccinia Virus protein VP39"/>
    <property type="match status" value="1"/>
</dbReference>
<dbReference type="EMBL" id="NIDE01000017">
    <property type="protein sequence ID" value="OWK36122.1"/>
    <property type="molecule type" value="Genomic_DNA"/>
</dbReference>
<keyword evidence="1 5" id="KW-0489">Methyltransferase</keyword>
<dbReference type="NCBIfam" id="TIGR00536">
    <property type="entry name" value="hemK_fam"/>
    <property type="match status" value="1"/>
</dbReference>
<dbReference type="EC" id="2.1.1.297" evidence="5"/>
<evidence type="ECO:0000256" key="4">
    <source>
        <dbReference type="ARBA" id="ARBA00048391"/>
    </source>
</evidence>
<evidence type="ECO:0000259" key="6">
    <source>
        <dbReference type="Pfam" id="PF05175"/>
    </source>
</evidence>
<dbReference type="InterPro" id="IPR029063">
    <property type="entry name" value="SAM-dependent_MTases_sf"/>
</dbReference>
<dbReference type="Pfam" id="PF17827">
    <property type="entry name" value="PrmC_N"/>
    <property type="match status" value="1"/>
</dbReference>
<dbReference type="InterPro" id="IPR040758">
    <property type="entry name" value="PrmC_N"/>
</dbReference>
<dbReference type="InterPro" id="IPR019874">
    <property type="entry name" value="RF_methyltr_PrmC"/>
</dbReference>
<evidence type="ECO:0000256" key="5">
    <source>
        <dbReference type="HAMAP-Rule" id="MF_02126"/>
    </source>
</evidence>